<organism evidence="1 2">
    <name type="scientific">Solanum commersonii</name>
    <name type="common">Commerson's wild potato</name>
    <name type="synonym">Commerson's nightshade</name>
    <dbReference type="NCBI Taxonomy" id="4109"/>
    <lineage>
        <taxon>Eukaryota</taxon>
        <taxon>Viridiplantae</taxon>
        <taxon>Streptophyta</taxon>
        <taxon>Embryophyta</taxon>
        <taxon>Tracheophyta</taxon>
        <taxon>Spermatophyta</taxon>
        <taxon>Magnoliopsida</taxon>
        <taxon>eudicotyledons</taxon>
        <taxon>Gunneridae</taxon>
        <taxon>Pentapetalae</taxon>
        <taxon>asterids</taxon>
        <taxon>lamiids</taxon>
        <taxon>Solanales</taxon>
        <taxon>Solanaceae</taxon>
        <taxon>Solanoideae</taxon>
        <taxon>Solaneae</taxon>
        <taxon>Solanum</taxon>
    </lineage>
</organism>
<keyword evidence="2" id="KW-1185">Reference proteome</keyword>
<dbReference type="AlphaFoldDB" id="A0A9J5WX81"/>
<dbReference type="EMBL" id="JACXVP010000010">
    <property type="protein sequence ID" value="KAG5580457.1"/>
    <property type="molecule type" value="Genomic_DNA"/>
</dbReference>
<evidence type="ECO:0000313" key="2">
    <source>
        <dbReference type="Proteomes" id="UP000824120"/>
    </source>
</evidence>
<sequence>MYSSSTFDLSKNCAYHSNIQGHDTEECPALRNNIQNMIDKGKIIVQQGPLNHSTVDAVIVQGDTT</sequence>
<gene>
    <name evidence="1" type="ORF">H5410_051084</name>
</gene>
<name>A0A9J5WX81_SOLCO</name>
<dbReference type="OrthoDB" id="1297603at2759"/>
<reference evidence="1 2" key="1">
    <citation type="submission" date="2020-09" db="EMBL/GenBank/DDBJ databases">
        <title>De no assembly of potato wild relative species, Solanum commersonii.</title>
        <authorList>
            <person name="Cho K."/>
        </authorList>
    </citation>
    <scope>NUCLEOTIDE SEQUENCE [LARGE SCALE GENOMIC DNA]</scope>
    <source>
        <strain evidence="1">LZ3.2</strain>
        <tissue evidence="1">Leaf</tissue>
    </source>
</reference>
<dbReference type="Proteomes" id="UP000824120">
    <property type="component" value="Chromosome 10"/>
</dbReference>
<accession>A0A9J5WX81</accession>
<evidence type="ECO:0000313" key="1">
    <source>
        <dbReference type="EMBL" id="KAG5580457.1"/>
    </source>
</evidence>
<proteinExistence type="predicted"/>
<comment type="caution">
    <text evidence="1">The sequence shown here is derived from an EMBL/GenBank/DDBJ whole genome shotgun (WGS) entry which is preliminary data.</text>
</comment>
<protein>
    <submittedName>
        <fullName evidence="1">Uncharacterized protein</fullName>
    </submittedName>
</protein>